<gene>
    <name evidence="2" type="ORF">IQ247_05025</name>
</gene>
<evidence type="ECO:0000313" key="3">
    <source>
        <dbReference type="Proteomes" id="UP000620559"/>
    </source>
</evidence>
<dbReference type="InterPro" id="IPR012296">
    <property type="entry name" value="Nuclease_put_TT1808"/>
</dbReference>
<evidence type="ECO:0000313" key="2">
    <source>
        <dbReference type="EMBL" id="MBE9212078.1"/>
    </source>
</evidence>
<dbReference type="InterPro" id="IPR011335">
    <property type="entry name" value="Restrct_endonuc-II-like"/>
</dbReference>
<reference evidence="2" key="1">
    <citation type="submission" date="2020-10" db="EMBL/GenBank/DDBJ databases">
        <authorList>
            <person name="Castelo-Branco R."/>
            <person name="Eusebio N."/>
            <person name="Adriana R."/>
            <person name="Vieira A."/>
            <person name="Brugerolle De Fraissinette N."/>
            <person name="Rezende De Castro R."/>
            <person name="Schneider M.P."/>
            <person name="Vasconcelos V."/>
            <person name="Leao P.N."/>
        </authorList>
    </citation>
    <scope>NUCLEOTIDE SEQUENCE</scope>
    <source>
        <strain evidence="2">LEGE 06105</strain>
    </source>
</reference>
<dbReference type="CDD" id="cd06260">
    <property type="entry name" value="DUF820-like"/>
    <property type="match status" value="1"/>
</dbReference>
<accession>A0A8J7F9J6</accession>
<dbReference type="PANTHER" id="PTHR36558:SF1">
    <property type="entry name" value="RESTRICTION ENDONUCLEASE DOMAIN-CONTAINING PROTEIN-RELATED"/>
    <property type="match status" value="1"/>
</dbReference>
<feature type="domain" description="Putative restriction endonuclease" evidence="1">
    <location>
        <begin position="10"/>
        <end position="173"/>
    </location>
</feature>
<keyword evidence="3" id="KW-1185">Reference proteome</keyword>
<name>A0A8J7F9J6_9CYAN</name>
<keyword evidence="2" id="KW-0378">Hydrolase</keyword>
<sequence length="193" mass="22393">MQSPIHIFTVEEYLELEQSSEIRHEYVCGQLFAMSGGSKEHNLIAGNIYSRLRSYLRGGSCSVFMADMKVNIQLASQNIQNTRNIYYYPDIIVTCDPDDQDRFSVDYPCLIIEVLSPSTETTDRREKLVNYRTLESLQEYVLVSQDEIKIEIYRKDSQGNWSLTILGKDNELHLDSQSLTLRMTEIYEDVIKI</sequence>
<dbReference type="EMBL" id="JADEWL010000010">
    <property type="protein sequence ID" value="MBE9212078.1"/>
    <property type="molecule type" value="Genomic_DNA"/>
</dbReference>
<comment type="caution">
    <text evidence="2">The sequence shown here is derived from an EMBL/GenBank/DDBJ whole genome shotgun (WGS) entry which is preliminary data.</text>
</comment>
<dbReference type="InterPro" id="IPR008538">
    <property type="entry name" value="Uma2"/>
</dbReference>
<keyword evidence="2" id="KW-0255">Endonuclease</keyword>
<dbReference type="Pfam" id="PF05685">
    <property type="entry name" value="Uma2"/>
    <property type="match status" value="1"/>
</dbReference>
<evidence type="ECO:0000259" key="1">
    <source>
        <dbReference type="Pfam" id="PF05685"/>
    </source>
</evidence>
<proteinExistence type="predicted"/>
<dbReference type="GO" id="GO:0004519">
    <property type="term" value="F:endonuclease activity"/>
    <property type="evidence" value="ECO:0007669"/>
    <property type="project" value="UniProtKB-KW"/>
</dbReference>
<dbReference type="AlphaFoldDB" id="A0A8J7F9J6"/>
<organism evidence="2 3">
    <name type="scientific">Plectonema cf. radiosum LEGE 06105</name>
    <dbReference type="NCBI Taxonomy" id="945769"/>
    <lineage>
        <taxon>Bacteria</taxon>
        <taxon>Bacillati</taxon>
        <taxon>Cyanobacteriota</taxon>
        <taxon>Cyanophyceae</taxon>
        <taxon>Oscillatoriophycideae</taxon>
        <taxon>Oscillatoriales</taxon>
        <taxon>Microcoleaceae</taxon>
        <taxon>Plectonema</taxon>
    </lineage>
</organism>
<protein>
    <submittedName>
        <fullName evidence="2">Uma2 family endonuclease</fullName>
    </submittedName>
</protein>
<dbReference type="PANTHER" id="PTHR36558">
    <property type="entry name" value="GLR1098 PROTEIN"/>
    <property type="match status" value="1"/>
</dbReference>
<dbReference type="SUPFAM" id="SSF52980">
    <property type="entry name" value="Restriction endonuclease-like"/>
    <property type="match status" value="1"/>
</dbReference>
<dbReference type="RefSeq" id="WP_193917676.1">
    <property type="nucleotide sequence ID" value="NZ_JADEWL010000010.1"/>
</dbReference>
<dbReference type="Proteomes" id="UP000620559">
    <property type="component" value="Unassembled WGS sequence"/>
</dbReference>
<keyword evidence="2" id="KW-0540">Nuclease</keyword>
<dbReference type="Gene3D" id="3.90.1570.10">
    <property type="entry name" value="tt1808, chain A"/>
    <property type="match status" value="1"/>
</dbReference>